<feature type="transmembrane region" description="Helical" evidence="1">
    <location>
        <begin position="58"/>
        <end position="78"/>
    </location>
</feature>
<reference evidence="2 3" key="1">
    <citation type="submission" date="2019-08" db="EMBL/GenBank/DDBJ databases">
        <title>Aureimonas fodiniaquatilis sp. nov., isolated from a coal mine wastewater.</title>
        <authorList>
            <person name="Kim W."/>
        </authorList>
    </citation>
    <scope>NUCLEOTIDE SEQUENCE [LARGE SCALE GENOMIC DNA]</scope>
    <source>
        <strain evidence="2 3">CAU 1482</strain>
    </source>
</reference>
<protein>
    <submittedName>
        <fullName evidence="2">DUF4153 domain-containing protein</fullName>
    </submittedName>
</protein>
<dbReference type="AlphaFoldDB" id="A0A5B0DXF3"/>
<dbReference type="RefSeq" id="WP_149299880.1">
    <property type="nucleotide sequence ID" value="NZ_VTWH01000002.1"/>
</dbReference>
<feature type="transmembrane region" description="Helical" evidence="1">
    <location>
        <begin position="115"/>
        <end position="132"/>
    </location>
</feature>
<organism evidence="2 3">
    <name type="scientific">Aureimonas fodinaquatilis</name>
    <dbReference type="NCBI Taxonomy" id="2565783"/>
    <lineage>
        <taxon>Bacteria</taxon>
        <taxon>Pseudomonadati</taxon>
        <taxon>Pseudomonadota</taxon>
        <taxon>Alphaproteobacteria</taxon>
        <taxon>Hyphomicrobiales</taxon>
        <taxon>Aurantimonadaceae</taxon>
        <taxon>Aureimonas</taxon>
    </lineage>
</organism>
<evidence type="ECO:0000313" key="3">
    <source>
        <dbReference type="Proteomes" id="UP000324738"/>
    </source>
</evidence>
<sequence length="506" mass="55148">MAAGEGLAARIARECRIMLLGAGQAAGRFPFAIVCLVILCVLLNLDAAGYRLTADGRLWTFVHGLNAAAAFSVAVTLFCETRSIATFIRLPASIVAGAGFGLLTSFYRPFDDAHYIWQTIAVLCVFLAPFIRRGTAAGFWAFVFRTLAGCAVGFLSVLIFVSSMVLLAELVRLLFEIGPNRRLYLYIYITAISLVGPLAALGFVPRTDIVGPGTRLTGILRPLVNWVAMPISALTLLVLHLYALKLLVTWQAPADDILWIVPFMLMSVLALRLTLYPFQQDAQVFTGWFARFWTLAILVPVGLLVIALLQRAAAGRFTIELYYSGLIAVTAVVIALLQLPRITRGDIRYFMAVPAVLLLFSLVGPWSAAALAHQPAQTGFTSVARPSEPVTHFGATEQTVWDIGDFDLAFPEMHLTPSTPLLGDGNGARLERDVLYVMFNGQEDRFSLAPLIDIAGTIPTGKPLMVELSSPEGRRISLRVNALSIKGQAVQLAAVMLLLKRADWQR</sequence>
<gene>
    <name evidence="2" type="ORF">FPY71_09340</name>
</gene>
<keyword evidence="3" id="KW-1185">Reference proteome</keyword>
<dbReference type="OrthoDB" id="9812996at2"/>
<feature type="transmembrane region" description="Helical" evidence="1">
    <location>
        <begin position="183"/>
        <end position="203"/>
    </location>
</feature>
<dbReference type="EMBL" id="VTWH01000002">
    <property type="protein sequence ID" value="KAA0970682.1"/>
    <property type="molecule type" value="Genomic_DNA"/>
</dbReference>
<keyword evidence="1" id="KW-0472">Membrane</keyword>
<feature type="transmembrane region" description="Helical" evidence="1">
    <location>
        <begin position="351"/>
        <end position="372"/>
    </location>
</feature>
<comment type="caution">
    <text evidence="2">The sequence shown here is derived from an EMBL/GenBank/DDBJ whole genome shotgun (WGS) entry which is preliminary data.</text>
</comment>
<feature type="transmembrane region" description="Helical" evidence="1">
    <location>
        <begin position="288"/>
        <end position="309"/>
    </location>
</feature>
<feature type="transmembrane region" description="Helical" evidence="1">
    <location>
        <begin position="138"/>
        <end position="171"/>
    </location>
</feature>
<name>A0A5B0DXF3_9HYPH</name>
<feature type="transmembrane region" description="Helical" evidence="1">
    <location>
        <begin position="223"/>
        <end position="244"/>
    </location>
</feature>
<evidence type="ECO:0000313" key="2">
    <source>
        <dbReference type="EMBL" id="KAA0970682.1"/>
    </source>
</evidence>
<dbReference type="Proteomes" id="UP000324738">
    <property type="component" value="Unassembled WGS sequence"/>
</dbReference>
<keyword evidence="1" id="KW-0812">Transmembrane</keyword>
<accession>A0A5B0DXF3</accession>
<proteinExistence type="predicted"/>
<feature type="transmembrane region" description="Helical" evidence="1">
    <location>
        <begin position="256"/>
        <end position="276"/>
    </location>
</feature>
<keyword evidence="1" id="KW-1133">Transmembrane helix</keyword>
<feature type="transmembrane region" description="Helical" evidence="1">
    <location>
        <begin position="84"/>
        <end position="103"/>
    </location>
</feature>
<feature type="transmembrane region" description="Helical" evidence="1">
    <location>
        <begin position="321"/>
        <end position="339"/>
    </location>
</feature>
<feature type="transmembrane region" description="Helical" evidence="1">
    <location>
        <begin position="29"/>
        <end position="46"/>
    </location>
</feature>
<evidence type="ECO:0000256" key="1">
    <source>
        <dbReference type="SAM" id="Phobius"/>
    </source>
</evidence>